<feature type="domain" description="AbiEi antitoxin N-terminal" evidence="1">
    <location>
        <begin position="2"/>
        <end position="35"/>
    </location>
</feature>
<name>A0A1R1LP26_9MICC</name>
<dbReference type="Proteomes" id="UP000187085">
    <property type="component" value="Unassembled WGS sequence"/>
</dbReference>
<gene>
    <name evidence="2" type="ORF">BKD30_00950</name>
</gene>
<organism evidence="2 3">
    <name type="scientific">Tersicoccus phoenicis</name>
    <dbReference type="NCBI Taxonomy" id="554083"/>
    <lineage>
        <taxon>Bacteria</taxon>
        <taxon>Bacillati</taxon>
        <taxon>Actinomycetota</taxon>
        <taxon>Actinomycetes</taxon>
        <taxon>Micrococcales</taxon>
        <taxon>Micrococcaceae</taxon>
        <taxon>Tersicoccus</taxon>
    </lineage>
</organism>
<keyword evidence="3" id="KW-1185">Reference proteome</keyword>
<accession>A0A1R1LP26</accession>
<dbReference type="InterPro" id="IPR025159">
    <property type="entry name" value="AbiEi_N"/>
</dbReference>
<proteinExistence type="predicted"/>
<comment type="caution">
    <text evidence="2">The sequence shown here is derived from an EMBL/GenBank/DDBJ whole genome shotgun (WGS) entry which is preliminary data.</text>
</comment>
<dbReference type="EMBL" id="MRDE01000006">
    <property type="protein sequence ID" value="OMH29290.1"/>
    <property type="molecule type" value="Genomic_DNA"/>
</dbReference>
<evidence type="ECO:0000313" key="3">
    <source>
        <dbReference type="Proteomes" id="UP000187085"/>
    </source>
</evidence>
<dbReference type="OrthoDB" id="3192636at2"/>
<evidence type="ECO:0000313" key="2">
    <source>
        <dbReference type="EMBL" id="OMH29290.1"/>
    </source>
</evidence>
<dbReference type="STRING" id="554083.BKD30_00950"/>
<dbReference type="Pfam" id="PF13338">
    <property type="entry name" value="AbiEi_4"/>
    <property type="match status" value="1"/>
</dbReference>
<evidence type="ECO:0000259" key="1">
    <source>
        <dbReference type="Pfam" id="PF13338"/>
    </source>
</evidence>
<dbReference type="AlphaFoldDB" id="A0A1R1LP26"/>
<sequence length="177" mass="19079">MLTTRQAEDVGVPAVEVRKLAARGALERVGYGTYRHKAVSADDWTALAGALGVVGENTYLEGDTVLALFDLALVNPSKARVGASHRYRGRPPADVVVSRRRVPDADLATYHGLRATTVRRALLDSVDHLLPGRVRDAVADGERRDLLTGAESAEILNAVAERERNLVKPDHPAAGDR</sequence>
<reference evidence="2 3" key="1">
    <citation type="submission" date="2016-12" db="EMBL/GenBank/DDBJ databases">
        <title>Draft genome of Tersicoccus phoenicis 1P05MA.</title>
        <authorList>
            <person name="Nakajima Y."/>
            <person name="Yoshizawa S."/>
            <person name="Nakamura K."/>
            <person name="Ogura Y."/>
            <person name="Hayashi T."/>
            <person name="Kogure K."/>
        </authorList>
    </citation>
    <scope>NUCLEOTIDE SEQUENCE [LARGE SCALE GENOMIC DNA]</scope>
    <source>
        <strain evidence="2 3">1p05MA</strain>
    </source>
</reference>
<dbReference type="RefSeq" id="WP_076700754.1">
    <property type="nucleotide sequence ID" value="NZ_MRDE01000006.1"/>
</dbReference>
<protein>
    <recommendedName>
        <fullName evidence="1">AbiEi antitoxin N-terminal domain-containing protein</fullName>
    </recommendedName>
</protein>